<dbReference type="GO" id="GO:0043565">
    <property type="term" value="F:sequence-specific DNA binding"/>
    <property type="evidence" value="ECO:0007669"/>
    <property type="project" value="TreeGrafter"/>
</dbReference>
<dbReference type="GO" id="GO:0005634">
    <property type="term" value="C:nucleus"/>
    <property type="evidence" value="ECO:0007669"/>
    <property type="project" value="UniProtKB-SubCell"/>
</dbReference>
<feature type="compositionally biased region" description="Polar residues" evidence="9">
    <location>
        <begin position="123"/>
        <end position="134"/>
    </location>
</feature>
<keyword evidence="12" id="KW-1185">Reference proteome</keyword>
<evidence type="ECO:0000313" key="12">
    <source>
        <dbReference type="Proteomes" id="UP000503349"/>
    </source>
</evidence>
<evidence type="ECO:0000256" key="8">
    <source>
        <dbReference type="ARBA" id="ARBA00023242"/>
    </source>
</evidence>
<feature type="region of interest" description="Disordered" evidence="9">
    <location>
        <begin position="440"/>
        <end position="462"/>
    </location>
</feature>
<feature type="region of interest" description="Disordered" evidence="9">
    <location>
        <begin position="103"/>
        <end position="155"/>
    </location>
</feature>
<evidence type="ECO:0000256" key="5">
    <source>
        <dbReference type="ARBA" id="ARBA00023125"/>
    </source>
</evidence>
<evidence type="ECO:0000313" key="11">
    <source>
        <dbReference type="EMBL" id="KAF3698985.1"/>
    </source>
</evidence>
<dbReference type="PANTHER" id="PTHR13580">
    <property type="entry name" value="TGF-BETA INDUCED APOPTOSIS PROTEIN"/>
    <property type="match status" value="1"/>
</dbReference>
<dbReference type="EMBL" id="CM015725">
    <property type="protein sequence ID" value="KAF3698985.1"/>
    <property type="molecule type" value="Genomic_DNA"/>
</dbReference>
<sequence length="650" mass="73094">MHSEYNRDHRVGSSLEYSKFGCLGLCNFERIQTEQHRYGIELGITLRCVLVGRHNTRNNVSKWIRSTPVQGAGGKYINPYSQTMRAIFKRKFAEVNDDPCYLSSSPPSSLSSPASSEWESDGENSSSDQTFMRQSPSSPTSSPIRSILKRPKLKGSKRNVRFDQVTVFSFSRCQGFTSVPSRGGATLGMVQRHSAFQRYTVAEHALEQQHRQRVRLQERLRAERFKALKNKISATDQQKADRLTLDENIDIHISDAELEDGSVLKPYSSKQRQALLQVAGVKCIDREEKKQLHALRLSREACGCDCQGFCEPETCACTLAGIKCQMDRFGFPCGCTKDGCGNTQGRIEFDSRRVRTHYIHTIMRLGLERQLQDETLSQVDQTGLPEDLVEFDDQSETHRVENAQDKSCPFGFTLEEDCPSLTMPVSPSFHFIPERLEVEENTCSSDMTESSDSSSDSDTGRCFSGSHKLTEVDRGLPNSFNICKNHNYCTCSNLRQTGEPLMQHSATHKLTADNMGPLTANTFTDSMRRTSLTDCLDENANQARDFFDNDSVEGFPTTPSPTVDYSTGAYMDLSLSSDSDLEFFDSDYPSGPLHSSFKGNKHPERFHHLQLFSSVGLPQYESSTYLLESLIGLTEPNPEQVYSVTDNQFL</sequence>
<dbReference type="GO" id="GO:0000981">
    <property type="term" value="F:DNA-binding transcription factor activity, RNA polymerase II-specific"/>
    <property type="evidence" value="ECO:0007669"/>
    <property type="project" value="TreeGrafter"/>
</dbReference>
<evidence type="ECO:0000256" key="9">
    <source>
        <dbReference type="SAM" id="MobiDB-lite"/>
    </source>
</evidence>
<evidence type="ECO:0000256" key="1">
    <source>
        <dbReference type="ARBA" id="ARBA00004123"/>
    </source>
</evidence>
<keyword evidence="6" id="KW-0010">Activator</keyword>
<dbReference type="InterPro" id="IPR031972">
    <property type="entry name" value="CSRNP_N"/>
</dbReference>
<keyword evidence="3" id="KW-0053">Apoptosis</keyword>
<evidence type="ECO:0000256" key="6">
    <source>
        <dbReference type="ARBA" id="ARBA00023159"/>
    </source>
</evidence>
<accession>A0A6G1Q8V8</accession>
<reference evidence="12" key="2">
    <citation type="submission" date="2019-02" db="EMBL/GenBank/DDBJ databases">
        <title>Opniocepnalus argus Var Kimnra genome.</title>
        <authorList>
            <person name="Zhou C."/>
            <person name="Xiao S."/>
        </authorList>
    </citation>
    <scope>NUCLEOTIDE SEQUENCE [LARGE SCALE GENOMIC DNA]</scope>
</reference>
<dbReference type="AlphaFoldDB" id="A0A6G1Q8V8"/>
<comment type="similarity">
    <text evidence="2">Belongs to the AXUD1 family.</text>
</comment>
<keyword evidence="4" id="KW-0805">Transcription regulation</keyword>
<evidence type="ECO:0000259" key="10">
    <source>
        <dbReference type="Pfam" id="PF16019"/>
    </source>
</evidence>
<evidence type="ECO:0000256" key="7">
    <source>
        <dbReference type="ARBA" id="ARBA00023163"/>
    </source>
</evidence>
<comment type="subcellular location">
    <subcellularLocation>
        <location evidence="1">Nucleus</location>
    </subcellularLocation>
</comment>
<keyword evidence="5" id="KW-0238">DNA-binding</keyword>
<organism evidence="11 12">
    <name type="scientific">Channa argus</name>
    <name type="common">Northern snakehead</name>
    <name type="synonym">Ophicephalus argus</name>
    <dbReference type="NCBI Taxonomy" id="215402"/>
    <lineage>
        <taxon>Eukaryota</taxon>
        <taxon>Metazoa</taxon>
        <taxon>Chordata</taxon>
        <taxon>Craniata</taxon>
        <taxon>Vertebrata</taxon>
        <taxon>Euteleostomi</taxon>
        <taxon>Actinopterygii</taxon>
        <taxon>Neopterygii</taxon>
        <taxon>Teleostei</taxon>
        <taxon>Neoteleostei</taxon>
        <taxon>Acanthomorphata</taxon>
        <taxon>Anabantaria</taxon>
        <taxon>Anabantiformes</taxon>
        <taxon>Channoidei</taxon>
        <taxon>Channidae</taxon>
        <taxon>Channa</taxon>
    </lineage>
</organism>
<dbReference type="GO" id="GO:0006915">
    <property type="term" value="P:apoptotic process"/>
    <property type="evidence" value="ECO:0007669"/>
    <property type="project" value="UniProtKB-KW"/>
</dbReference>
<evidence type="ECO:0000256" key="3">
    <source>
        <dbReference type="ARBA" id="ARBA00022703"/>
    </source>
</evidence>
<feature type="compositionally biased region" description="Low complexity" evidence="9">
    <location>
        <begin position="444"/>
        <end position="457"/>
    </location>
</feature>
<name>A0A6G1Q8V8_CHAAH</name>
<dbReference type="Pfam" id="PF16019">
    <property type="entry name" value="CSRNP_N"/>
    <property type="match status" value="1"/>
</dbReference>
<dbReference type="PANTHER" id="PTHR13580:SF10">
    <property type="entry name" value="CYSTEINE_SERINE-RICH NUCLEAR PROTEIN 1"/>
    <property type="match status" value="1"/>
</dbReference>
<evidence type="ECO:0000256" key="2">
    <source>
        <dbReference type="ARBA" id="ARBA00008548"/>
    </source>
</evidence>
<dbReference type="InterPro" id="IPR023260">
    <property type="entry name" value="Cys/Ser-rich_nuc_prot"/>
</dbReference>
<reference evidence="11 12" key="1">
    <citation type="submission" date="2019-02" db="EMBL/GenBank/DDBJ databases">
        <title>Opniocepnalus argus genome.</title>
        <authorList>
            <person name="Zhou C."/>
            <person name="Xiao S."/>
        </authorList>
    </citation>
    <scope>NUCLEOTIDE SEQUENCE [LARGE SCALE GENOMIC DNA]</scope>
    <source>
        <strain evidence="11">OARG1902GOOAL</strain>
        <tissue evidence="11">Muscle</tissue>
    </source>
</reference>
<feature type="compositionally biased region" description="Low complexity" evidence="9">
    <location>
        <begin position="103"/>
        <end position="116"/>
    </location>
</feature>
<gene>
    <name evidence="11" type="ORF">EXN66_Car014672</name>
</gene>
<protein>
    <submittedName>
        <fullName evidence="11">Cysteine/serine-rich nuclear protein 2</fullName>
    </submittedName>
</protein>
<proteinExistence type="inferred from homology"/>
<dbReference type="Proteomes" id="UP000503349">
    <property type="component" value="Chromosome 14"/>
</dbReference>
<evidence type="ECO:0000256" key="4">
    <source>
        <dbReference type="ARBA" id="ARBA00023015"/>
    </source>
</evidence>
<keyword evidence="8" id="KW-0539">Nucleus</keyword>
<keyword evidence="7" id="KW-0804">Transcription</keyword>
<dbReference type="PRINTS" id="PR02031">
    <property type="entry name" value="CYSSERRICHNP"/>
</dbReference>
<feature type="domain" description="Cysteine/serine-rich nuclear protein N-terminal" evidence="10">
    <location>
        <begin position="156"/>
        <end position="368"/>
    </location>
</feature>